<sequence>MAVASAPISLPSIHEMFPEHLMKMAPDHRLRSPRTLIKHDNPKLHLCSFDVLRSDPSSSSLLHLASSATLPNRVSASQRPSRTVEPSTSAYHLDSGSLPSPSSSEPSPSSPNRPLYPQRVPPLRSSSDLTTYSSEDMSDDGDDKKHVCTTCHKRFNRPSSLRIHMNTHTGATPFRCPYPNCGREFNVNSNMRRHYRNHSTAASNRSQVKDDPIVSASARRRKSRSGDSSLASSQSGIRSPMAEHDFLVLRPDVPMYPSYETQAWRQQESALRPFTHGPADPPVASPGESSEDSDVDYEEDELMDEDYPDHQPTSSYRLQPVSDFHVRPRYEQSDVRSLPPLRRRRSHSSNSTPPPSPSSL</sequence>
<protein>
    <recommendedName>
        <fullName evidence="12">C2H2-type domain-containing protein</fullName>
    </recommendedName>
</protein>
<feature type="compositionally biased region" description="Low complexity" evidence="11">
    <location>
        <begin position="226"/>
        <end position="235"/>
    </location>
</feature>
<dbReference type="PROSITE" id="PS50157">
    <property type="entry name" value="ZINC_FINGER_C2H2_2"/>
    <property type="match status" value="2"/>
</dbReference>
<feature type="region of interest" description="Disordered" evidence="11">
    <location>
        <begin position="272"/>
        <end position="360"/>
    </location>
</feature>
<organism evidence="13 14">
    <name type="scientific">Collybiopsis confluens</name>
    <dbReference type="NCBI Taxonomy" id="2823264"/>
    <lineage>
        <taxon>Eukaryota</taxon>
        <taxon>Fungi</taxon>
        <taxon>Dikarya</taxon>
        <taxon>Basidiomycota</taxon>
        <taxon>Agaricomycotina</taxon>
        <taxon>Agaricomycetes</taxon>
        <taxon>Agaricomycetidae</taxon>
        <taxon>Agaricales</taxon>
        <taxon>Marasmiineae</taxon>
        <taxon>Omphalotaceae</taxon>
        <taxon>Collybiopsis</taxon>
    </lineage>
</organism>
<feature type="domain" description="C2H2-type" evidence="12">
    <location>
        <begin position="174"/>
        <end position="203"/>
    </location>
</feature>
<feature type="region of interest" description="Disordered" evidence="11">
    <location>
        <begin position="71"/>
        <end position="144"/>
    </location>
</feature>
<evidence type="ECO:0000259" key="12">
    <source>
        <dbReference type="PROSITE" id="PS50157"/>
    </source>
</evidence>
<reference evidence="13 14" key="1">
    <citation type="journal article" date="2020" name="ISME J.">
        <title>Uncovering the hidden diversity of litter-decomposition mechanisms in mushroom-forming fungi.</title>
        <authorList>
            <person name="Floudas D."/>
            <person name="Bentzer J."/>
            <person name="Ahren D."/>
            <person name="Johansson T."/>
            <person name="Persson P."/>
            <person name="Tunlid A."/>
        </authorList>
    </citation>
    <scope>NUCLEOTIDE SEQUENCE [LARGE SCALE GENOMIC DNA]</scope>
    <source>
        <strain evidence="13 14">CBS 406.79</strain>
    </source>
</reference>
<feature type="compositionally biased region" description="Polar residues" evidence="11">
    <location>
        <begin position="124"/>
        <end position="135"/>
    </location>
</feature>
<dbReference type="Pfam" id="PF00096">
    <property type="entry name" value="zf-C2H2"/>
    <property type="match status" value="2"/>
</dbReference>
<comment type="caution">
    <text evidence="13">The sequence shown here is derived from an EMBL/GenBank/DDBJ whole genome shotgun (WGS) entry which is preliminary data.</text>
</comment>
<evidence type="ECO:0000256" key="1">
    <source>
        <dbReference type="ARBA" id="ARBA00004123"/>
    </source>
</evidence>
<dbReference type="GO" id="GO:0000981">
    <property type="term" value="F:DNA-binding transcription factor activity, RNA polymerase II-specific"/>
    <property type="evidence" value="ECO:0007669"/>
    <property type="project" value="TreeGrafter"/>
</dbReference>
<gene>
    <name evidence="13" type="ORF">D9757_012553</name>
</gene>
<keyword evidence="5 10" id="KW-0863">Zinc-finger</keyword>
<evidence type="ECO:0000256" key="2">
    <source>
        <dbReference type="ARBA" id="ARBA00006991"/>
    </source>
</evidence>
<accession>A0A8H5D893</accession>
<keyword evidence="7" id="KW-0805">Transcription regulation</keyword>
<evidence type="ECO:0000313" key="13">
    <source>
        <dbReference type="EMBL" id="KAF5355399.1"/>
    </source>
</evidence>
<evidence type="ECO:0000256" key="5">
    <source>
        <dbReference type="ARBA" id="ARBA00022771"/>
    </source>
</evidence>
<dbReference type="AlphaFoldDB" id="A0A8H5D893"/>
<evidence type="ECO:0000256" key="8">
    <source>
        <dbReference type="ARBA" id="ARBA00023163"/>
    </source>
</evidence>
<evidence type="ECO:0000256" key="9">
    <source>
        <dbReference type="ARBA" id="ARBA00023242"/>
    </source>
</evidence>
<dbReference type="EMBL" id="JAACJN010000252">
    <property type="protein sequence ID" value="KAF5355399.1"/>
    <property type="molecule type" value="Genomic_DNA"/>
</dbReference>
<keyword evidence="4" id="KW-0677">Repeat</keyword>
<comment type="subcellular location">
    <subcellularLocation>
        <location evidence="1">Nucleus</location>
    </subcellularLocation>
</comment>
<feature type="domain" description="C2H2-type" evidence="12">
    <location>
        <begin position="146"/>
        <end position="173"/>
    </location>
</feature>
<evidence type="ECO:0000313" key="14">
    <source>
        <dbReference type="Proteomes" id="UP000518752"/>
    </source>
</evidence>
<dbReference type="OrthoDB" id="6077919at2759"/>
<evidence type="ECO:0000256" key="10">
    <source>
        <dbReference type="PROSITE-ProRule" id="PRU00042"/>
    </source>
</evidence>
<evidence type="ECO:0000256" key="7">
    <source>
        <dbReference type="ARBA" id="ARBA00023015"/>
    </source>
</evidence>
<feature type="compositionally biased region" description="Basic and acidic residues" evidence="11">
    <location>
        <begin position="324"/>
        <end position="334"/>
    </location>
</feature>
<dbReference type="PANTHER" id="PTHR24408">
    <property type="entry name" value="ZINC FINGER PROTEIN"/>
    <property type="match status" value="1"/>
</dbReference>
<comment type="similarity">
    <text evidence="2">Belongs to the krueppel C2H2-type zinc-finger protein family.</text>
</comment>
<evidence type="ECO:0000256" key="3">
    <source>
        <dbReference type="ARBA" id="ARBA00022723"/>
    </source>
</evidence>
<keyword evidence="3" id="KW-0479">Metal-binding</keyword>
<dbReference type="GO" id="GO:0005634">
    <property type="term" value="C:nucleus"/>
    <property type="evidence" value="ECO:0007669"/>
    <property type="project" value="UniProtKB-SubCell"/>
</dbReference>
<keyword evidence="8" id="KW-0804">Transcription</keyword>
<feature type="compositionally biased region" description="Low complexity" evidence="11">
    <location>
        <begin position="95"/>
        <end position="107"/>
    </location>
</feature>
<evidence type="ECO:0000256" key="4">
    <source>
        <dbReference type="ARBA" id="ARBA00022737"/>
    </source>
</evidence>
<proteinExistence type="inferred from homology"/>
<feature type="region of interest" description="Disordered" evidence="11">
    <location>
        <begin position="197"/>
        <end position="238"/>
    </location>
</feature>
<keyword evidence="14" id="KW-1185">Reference proteome</keyword>
<dbReference type="GO" id="GO:0043565">
    <property type="term" value="F:sequence-specific DNA binding"/>
    <property type="evidence" value="ECO:0007669"/>
    <property type="project" value="TreeGrafter"/>
</dbReference>
<dbReference type="SMART" id="SM00355">
    <property type="entry name" value="ZnF_C2H2"/>
    <property type="match status" value="2"/>
</dbReference>
<dbReference type="InterPro" id="IPR036236">
    <property type="entry name" value="Znf_C2H2_sf"/>
</dbReference>
<dbReference type="InterPro" id="IPR013087">
    <property type="entry name" value="Znf_C2H2_type"/>
</dbReference>
<feature type="compositionally biased region" description="Polar residues" evidence="11">
    <location>
        <begin position="72"/>
        <end position="90"/>
    </location>
</feature>
<keyword evidence="6" id="KW-0862">Zinc</keyword>
<evidence type="ECO:0000256" key="11">
    <source>
        <dbReference type="SAM" id="MobiDB-lite"/>
    </source>
</evidence>
<evidence type="ECO:0000256" key="6">
    <source>
        <dbReference type="ARBA" id="ARBA00022833"/>
    </source>
</evidence>
<dbReference type="Proteomes" id="UP000518752">
    <property type="component" value="Unassembled WGS sequence"/>
</dbReference>
<dbReference type="PROSITE" id="PS00028">
    <property type="entry name" value="ZINC_FINGER_C2H2_1"/>
    <property type="match status" value="2"/>
</dbReference>
<dbReference type="PANTHER" id="PTHR24408:SF58">
    <property type="entry name" value="TRANSCRIPTION FACTOR (TFIIIA), PUTATIVE (AFU_ORTHOLOGUE AFUA_1G05150)-RELATED"/>
    <property type="match status" value="1"/>
</dbReference>
<dbReference type="Gene3D" id="3.30.160.60">
    <property type="entry name" value="Classic Zinc Finger"/>
    <property type="match status" value="2"/>
</dbReference>
<dbReference type="SUPFAM" id="SSF57667">
    <property type="entry name" value="beta-beta-alpha zinc fingers"/>
    <property type="match status" value="1"/>
</dbReference>
<feature type="compositionally biased region" description="Acidic residues" evidence="11">
    <location>
        <begin position="289"/>
        <end position="307"/>
    </location>
</feature>
<dbReference type="FunFam" id="3.30.160.60:FF:000193">
    <property type="entry name" value="Zinc finger protein 300"/>
    <property type="match status" value="1"/>
</dbReference>
<dbReference type="GO" id="GO:0008270">
    <property type="term" value="F:zinc ion binding"/>
    <property type="evidence" value="ECO:0007669"/>
    <property type="project" value="UniProtKB-KW"/>
</dbReference>
<name>A0A8H5D893_9AGAR</name>
<keyword evidence="9" id="KW-0539">Nucleus</keyword>